<dbReference type="SUPFAM" id="SSF55961">
    <property type="entry name" value="Bet v1-like"/>
    <property type="match status" value="1"/>
</dbReference>
<dbReference type="Gene3D" id="3.30.530.20">
    <property type="match status" value="1"/>
</dbReference>
<dbReference type="Proteomes" id="UP000245368">
    <property type="component" value="Chromosome"/>
</dbReference>
<reference evidence="2 3" key="1">
    <citation type="submission" date="2018-05" db="EMBL/GenBank/DDBJ databases">
        <title>Complete Genome Sequence of Deinococcus sp. strain 17bor-2.</title>
        <authorList>
            <person name="Srinivasan S."/>
        </authorList>
    </citation>
    <scope>NUCLEOTIDE SEQUENCE [LARGE SCALE GENOMIC DNA]</scope>
    <source>
        <strain evidence="2 3">17bor-2</strain>
    </source>
</reference>
<dbReference type="CDD" id="cd07812">
    <property type="entry name" value="SRPBCC"/>
    <property type="match status" value="1"/>
</dbReference>
<gene>
    <name evidence="2" type="ORF">DKM44_00390</name>
</gene>
<dbReference type="EMBL" id="CP029494">
    <property type="protein sequence ID" value="AWN21884.1"/>
    <property type="molecule type" value="Genomic_DNA"/>
</dbReference>
<organism evidence="2 3">
    <name type="scientific">Deinococcus irradiatisoli</name>
    <dbReference type="NCBI Taxonomy" id="2202254"/>
    <lineage>
        <taxon>Bacteria</taxon>
        <taxon>Thermotogati</taxon>
        <taxon>Deinococcota</taxon>
        <taxon>Deinococci</taxon>
        <taxon>Deinococcales</taxon>
        <taxon>Deinococcaceae</taxon>
        <taxon>Deinococcus</taxon>
    </lineage>
</organism>
<dbReference type="InterPro" id="IPR023393">
    <property type="entry name" value="START-like_dom_sf"/>
</dbReference>
<protein>
    <submittedName>
        <fullName evidence="2">Oligoketide cyclase</fullName>
    </submittedName>
</protein>
<dbReference type="AlphaFoldDB" id="A0A2Z3JKT2"/>
<proteinExistence type="predicted"/>
<evidence type="ECO:0000313" key="2">
    <source>
        <dbReference type="EMBL" id="AWN21884.1"/>
    </source>
</evidence>
<sequence>MSQTLSFKDTIVIRARPDVLFRLALDPKRRTRWDPNIRRASYVGDEKLISGALVSIKLERRLLGLSYTAKYGQIQAPFRGGWEATRPFGPLEKYTQGWVFKNIPGGTEVTLSTNATIRYKFIERQIEAQLRNMSGRTLIELQRAVDQQGAQLMEDTAKQYQEKLRAEQKAAKAKGKNRKEKAAK</sequence>
<evidence type="ECO:0000313" key="3">
    <source>
        <dbReference type="Proteomes" id="UP000245368"/>
    </source>
</evidence>
<feature type="region of interest" description="Disordered" evidence="1">
    <location>
        <begin position="163"/>
        <end position="184"/>
    </location>
</feature>
<accession>A0A2Z3JKT2</accession>
<dbReference type="Pfam" id="PF10604">
    <property type="entry name" value="Polyketide_cyc2"/>
    <property type="match status" value="1"/>
</dbReference>
<evidence type="ECO:0000256" key="1">
    <source>
        <dbReference type="SAM" id="MobiDB-lite"/>
    </source>
</evidence>
<dbReference type="RefSeq" id="WP_109824480.1">
    <property type="nucleotide sequence ID" value="NZ_CP029494.1"/>
</dbReference>
<dbReference type="OrthoDB" id="73391at2"/>
<name>A0A2Z3JKT2_9DEIO</name>
<dbReference type="InterPro" id="IPR019587">
    <property type="entry name" value="Polyketide_cyclase/dehydratase"/>
</dbReference>
<dbReference type="KEGG" id="dez:DKM44_00390"/>
<feature type="compositionally biased region" description="Basic residues" evidence="1">
    <location>
        <begin position="171"/>
        <end position="184"/>
    </location>
</feature>
<keyword evidence="3" id="KW-1185">Reference proteome</keyword>